<dbReference type="InterPro" id="IPR001810">
    <property type="entry name" value="F-box_dom"/>
</dbReference>
<proteinExistence type="predicted"/>
<keyword evidence="8" id="KW-1185">Reference proteome</keyword>
<dbReference type="EMBL" id="JALJOS010000014">
    <property type="protein sequence ID" value="KAK9831152.1"/>
    <property type="molecule type" value="Genomic_DNA"/>
</dbReference>
<keyword evidence="3 4" id="KW-0040">ANK repeat</keyword>
<feature type="domain" description="F-box" evidence="6">
    <location>
        <begin position="19"/>
        <end position="51"/>
    </location>
</feature>
<dbReference type="SUPFAM" id="SSF48403">
    <property type="entry name" value="Ankyrin repeat"/>
    <property type="match status" value="1"/>
</dbReference>
<dbReference type="Proteomes" id="UP001438707">
    <property type="component" value="Unassembled WGS sequence"/>
</dbReference>
<comment type="subcellular location">
    <subcellularLocation>
        <location evidence="1">Cytoplasm</location>
        <location evidence="1">Cytoskeleton</location>
        <location evidence="1">Cilium axoneme</location>
    </subcellularLocation>
</comment>
<feature type="region of interest" description="Disordered" evidence="5">
    <location>
        <begin position="631"/>
        <end position="659"/>
    </location>
</feature>
<feature type="region of interest" description="Disordered" evidence="5">
    <location>
        <begin position="175"/>
        <end position="207"/>
    </location>
</feature>
<protein>
    <recommendedName>
        <fullName evidence="6">F-box domain-containing protein</fullName>
    </recommendedName>
</protein>
<dbReference type="Gene3D" id="3.80.10.10">
    <property type="entry name" value="Ribonuclease Inhibitor"/>
    <property type="match status" value="1"/>
</dbReference>
<feature type="repeat" description="ANK" evidence="4">
    <location>
        <begin position="409"/>
        <end position="441"/>
    </location>
</feature>
<dbReference type="SUPFAM" id="SSF52047">
    <property type="entry name" value="RNI-like"/>
    <property type="match status" value="1"/>
</dbReference>
<dbReference type="SUPFAM" id="SSF81383">
    <property type="entry name" value="F-box domain"/>
    <property type="match status" value="1"/>
</dbReference>
<dbReference type="SMART" id="SM00248">
    <property type="entry name" value="ANK"/>
    <property type="match status" value="5"/>
</dbReference>
<evidence type="ECO:0000256" key="5">
    <source>
        <dbReference type="SAM" id="MobiDB-lite"/>
    </source>
</evidence>
<evidence type="ECO:0000259" key="6">
    <source>
        <dbReference type="Pfam" id="PF12937"/>
    </source>
</evidence>
<gene>
    <name evidence="7" type="ORF">WJX74_005178</name>
</gene>
<evidence type="ECO:0000313" key="7">
    <source>
        <dbReference type="EMBL" id="KAK9831152.1"/>
    </source>
</evidence>
<evidence type="ECO:0000256" key="2">
    <source>
        <dbReference type="ARBA" id="ARBA00022737"/>
    </source>
</evidence>
<dbReference type="Gene3D" id="1.25.40.20">
    <property type="entry name" value="Ankyrin repeat-containing domain"/>
    <property type="match status" value="2"/>
</dbReference>
<feature type="repeat" description="ANK" evidence="4">
    <location>
        <begin position="554"/>
        <end position="586"/>
    </location>
</feature>
<evidence type="ECO:0000256" key="3">
    <source>
        <dbReference type="ARBA" id="ARBA00023043"/>
    </source>
</evidence>
<evidence type="ECO:0000256" key="1">
    <source>
        <dbReference type="ARBA" id="ARBA00004430"/>
    </source>
</evidence>
<name>A0AAW1RD94_9CHLO</name>
<keyword evidence="2" id="KW-0677">Repeat</keyword>
<dbReference type="Pfam" id="PF12937">
    <property type="entry name" value="F-box-like"/>
    <property type="match status" value="1"/>
</dbReference>
<feature type="repeat" description="ANK" evidence="4">
    <location>
        <begin position="442"/>
        <end position="474"/>
    </location>
</feature>
<dbReference type="InterPro" id="IPR036047">
    <property type="entry name" value="F-box-like_dom_sf"/>
</dbReference>
<dbReference type="InterPro" id="IPR002110">
    <property type="entry name" value="Ankyrin_rpt"/>
</dbReference>
<comment type="caution">
    <text evidence="7">The sequence shown here is derived from an EMBL/GenBank/DDBJ whole genome shotgun (WGS) entry which is preliminary data.</text>
</comment>
<dbReference type="InterPro" id="IPR036770">
    <property type="entry name" value="Ankyrin_rpt-contain_sf"/>
</dbReference>
<dbReference type="InterPro" id="IPR032675">
    <property type="entry name" value="LRR_dom_sf"/>
</dbReference>
<sequence length="659" mass="69111">MSATHSPTASASCDAHLLTELPAELVSSILGHLHSPRDAAACALTCHRMHAGVQEAPLKLRVGLVGDGGTVPLNHSLHGLPMSFPGLVELDLSGCLAGDEGVQGVLAKLPFLRVLRLSSCRKLSQAFVQGAFPLPLPGDLSRFPAFKSSAAQQACQQTSQPGSIQREATRAFAQKGSGTVSRLGRTEHHPQDNDHPEGGEASPSNFGGATLASTGMGLCILALNNCVRLAPEGMRAIASSCPQLEHLFLGGTTIITPHSSAAVVGPPALVQNNSQSFPGLMAEGSPRASQVSALRSMMDAIRGIAPADSGGVHIQVATELAGMVSKLPCLQTLELTFASAGILDTLRASTAVQEREGLRIWDFCSLDCLLDAKKLLHAWDRGDAGPQANQLHPDLVMAISAAVNCSSRAKHTPLHLAAIDGCVQEAQELLALGASLDPADRNGSTPLFLACEQGQAGTAALLLGAGACPCAQNRAEERPLYIASLRGHAAVVSELLRAMQSRGLPWQEPEGYSKGWAPLLAASLSDRLQVASILLDAAGSPGHRAAMVTATNIYGQGSLHTAARRGNQPMLQLLLEHARPVALLARDKKGDTPISLARSAGHFQVAVNLEAHVHGKPAFCSVPQRVQAVAIPRTPQPRRLPHHSEGMHGPRSRRKNGLR</sequence>
<accession>A0AAW1RD94</accession>
<dbReference type="Pfam" id="PF12796">
    <property type="entry name" value="Ank_2"/>
    <property type="match status" value="1"/>
</dbReference>
<dbReference type="PROSITE" id="PS50088">
    <property type="entry name" value="ANK_REPEAT"/>
    <property type="match status" value="3"/>
</dbReference>
<dbReference type="PANTHER" id="PTHR24198:SF194">
    <property type="entry name" value="INVERSIN-A"/>
    <property type="match status" value="1"/>
</dbReference>
<feature type="compositionally biased region" description="Basic residues" evidence="5">
    <location>
        <begin position="650"/>
        <end position="659"/>
    </location>
</feature>
<evidence type="ECO:0000313" key="8">
    <source>
        <dbReference type="Proteomes" id="UP001438707"/>
    </source>
</evidence>
<organism evidence="7 8">
    <name type="scientific">Apatococcus lobatus</name>
    <dbReference type="NCBI Taxonomy" id="904363"/>
    <lineage>
        <taxon>Eukaryota</taxon>
        <taxon>Viridiplantae</taxon>
        <taxon>Chlorophyta</taxon>
        <taxon>core chlorophytes</taxon>
        <taxon>Trebouxiophyceae</taxon>
        <taxon>Chlorellales</taxon>
        <taxon>Chlorellaceae</taxon>
        <taxon>Apatococcus</taxon>
    </lineage>
</organism>
<dbReference type="GO" id="GO:0005930">
    <property type="term" value="C:axoneme"/>
    <property type="evidence" value="ECO:0007669"/>
    <property type="project" value="UniProtKB-SubCell"/>
</dbReference>
<evidence type="ECO:0000256" key="4">
    <source>
        <dbReference type="PROSITE-ProRule" id="PRU00023"/>
    </source>
</evidence>
<feature type="compositionally biased region" description="Basic and acidic residues" evidence="5">
    <location>
        <begin position="184"/>
        <end position="198"/>
    </location>
</feature>
<dbReference type="AlphaFoldDB" id="A0AAW1RD94"/>
<dbReference type="PROSITE" id="PS50297">
    <property type="entry name" value="ANK_REP_REGION"/>
    <property type="match status" value="3"/>
</dbReference>
<reference evidence="7 8" key="1">
    <citation type="journal article" date="2024" name="Nat. Commun.">
        <title>Phylogenomics reveals the evolutionary origins of lichenization in chlorophyte algae.</title>
        <authorList>
            <person name="Puginier C."/>
            <person name="Libourel C."/>
            <person name="Otte J."/>
            <person name="Skaloud P."/>
            <person name="Haon M."/>
            <person name="Grisel S."/>
            <person name="Petersen M."/>
            <person name="Berrin J.G."/>
            <person name="Delaux P.M."/>
            <person name="Dal Grande F."/>
            <person name="Keller J."/>
        </authorList>
    </citation>
    <scope>NUCLEOTIDE SEQUENCE [LARGE SCALE GENOMIC DNA]</scope>
    <source>
        <strain evidence="7 8">SAG 2145</strain>
    </source>
</reference>
<dbReference type="PANTHER" id="PTHR24198">
    <property type="entry name" value="ANKYRIN REPEAT AND PROTEIN KINASE DOMAIN-CONTAINING PROTEIN"/>
    <property type="match status" value="1"/>
</dbReference>